<organism evidence="3 4">
    <name type="scientific">Dinoponera quadriceps</name>
    <name type="common">South American ant</name>
    <dbReference type="NCBI Taxonomy" id="609295"/>
    <lineage>
        <taxon>Eukaryota</taxon>
        <taxon>Metazoa</taxon>
        <taxon>Ecdysozoa</taxon>
        <taxon>Arthropoda</taxon>
        <taxon>Hexapoda</taxon>
        <taxon>Insecta</taxon>
        <taxon>Pterygota</taxon>
        <taxon>Neoptera</taxon>
        <taxon>Endopterygota</taxon>
        <taxon>Hymenoptera</taxon>
        <taxon>Apocrita</taxon>
        <taxon>Aculeata</taxon>
        <taxon>Formicoidea</taxon>
        <taxon>Formicidae</taxon>
        <taxon>Ponerinae</taxon>
        <taxon>Ponerini</taxon>
        <taxon>Dinoponera</taxon>
    </lineage>
</organism>
<gene>
    <name evidence="4" type="primary">LOC106748151</name>
</gene>
<evidence type="ECO:0000256" key="1">
    <source>
        <dbReference type="SAM" id="MobiDB-lite"/>
    </source>
</evidence>
<feature type="region of interest" description="Disordered" evidence="1">
    <location>
        <begin position="93"/>
        <end position="120"/>
    </location>
</feature>
<sequence length="268" mass="30348">MYTVFTPGGRDALGIERGSQILAIFDTTGHGVVFDEDCAPRLSYNQTGGIFTDSPAGLPLVWTWSTKPDESILEAVYTERSARALQTEFFPESAKSSGNVKTPISPSSPGNKRKKVAEVQKPVVEERQEEVGSKSKRDFPEKDIFYIRIICMKLNEFLGLRIIDRRNISLRFSAKNKSIRIELGTILDFDREASSCMIEASDWKSDMLKHFLVSRCRFQDKLSTRLESDSSLYDLAKEYRKVRKLAKQRKSMIAKCKPFSSKSSTFAT</sequence>
<protein>
    <submittedName>
        <fullName evidence="4">Uncharacterized protein LOC106748151</fullName>
    </submittedName>
</protein>
<dbReference type="OrthoDB" id="331263at2759"/>
<dbReference type="PANTHER" id="PTHR23093">
    <property type="entry name" value="SIMILAR TO CHROMOSOME 3 OPEN READING FRAME 20"/>
    <property type="match status" value="1"/>
</dbReference>
<proteinExistence type="predicted"/>
<dbReference type="KEGG" id="dqu:106748151"/>
<dbReference type="InterPro" id="IPR029281">
    <property type="entry name" value="FAM194_C"/>
</dbReference>
<keyword evidence="3" id="KW-1185">Reference proteome</keyword>
<evidence type="ECO:0000313" key="4">
    <source>
        <dbReference type="RefSeq" id="XP_014481881.1"/>
    </source>
</evidence>
<dbReference type="AlphaFoldDB" id="A0A6P3XTT1"/>
<accession>A0A6P3XTT1</accession>
<evidence type="ECO:0000313" key="3">
    <source>
        <dbReference type="Proteomes" id="UP000515204"/>
    </source>
</evidence>
<dbReference type="GeneID" id="106748151"/>
<reference evidence="4" key="1">
    <citation type="submission" date="2025-08" db="UniProtKB">
        <authorList>
            <consortium name="RefSeq"/>
        </authorList>
    </citation>
    <scope>IDENTIFICATION</scope>
</reference>
<evidence type="ECO:0000259" key="2">
    <source>
        <dbReference type="Pfam" id="PF14977"/>
    </source>
</evidence>
<dbReference type="Proteomes" id="UP000515204">
    <property type="component" value="Unplaced"/>
</dbReference>
<dbReference type="RefSeq" id="XP_014481881.1">
    <property type="nucleotide sequence ID" value="XM_014626395.1"/>
</dbReference>
<feature type="domain" description="FAM194 C-terminal" evidence="2">
    <location>
        <begin position="148"/>
        <end position="222"/>
    </location>
</feature>
<dbReference type="Pfam" id="PF14977">
    <property type="entry name" value="FAM194"/>
    <property type="match status" value="1"/>
</dbReference>
<name>A0A6P3XTT1_DINQU</name>
<feature type="compositionally biased region" description="Polar residues" evidence="1">
    <location>
        <begin position="94"/>
        <end position="110"/>
    </location>
</feature>
<dbReference type="PANTHER" id="PTHR23093:SF16">
    <property type="entry name" value="FAM194 C-TERMINAL DOMAIN-CONTAINING PROTEIN"/>
    <property type="match status" value="1"/>
</dbReference>